<reference evidence="1 2" key="1">
    <citation type="journal article" date="2015" name="Stand. Genomic Sci.">
        <title>Genomic Encyclopedia of Bacterial and Archaeal Type Strains, Phase III: the genomes of soil and plant-associated and newly described type strains.</title>
        <authorList>
            <person name="Whitman W.B."/>
            <person name="Woyke T."/>
            <person name="Klenk H.P."/>
            <person name="Zhou Y."/>
            <person name="Lilburn T.G."/>
            <person name="Beck B.J."/>
            <person name="De Vos P."/>
            <person name="Vandamme P."/>
            <person name="Eisen J.A."/>
            <person name="Garrity G."/>
            <person name="Hugenholtz P."/>
            <person name="Kyrpides N.C."/>
        </authorList>
    </citation>
    <scope>NUCLEOTIDE SEQUENCE [LARGE SCALE GENOMIC DNA]</scope>
    <source>
        <strain evidence="1 2">CGMCC 1.10947</strain>
    </source>
</reference>
<accession>A0A562LH20</accession>
<proteinExistence type="predicted"/>
<keyword evidence="2" id="KW-1185">Reference proteome</keyword>
<gene>
    <name evidence="1" type="ORF">IQ17_02307</name>
</gene>
<comment type="caution">
    <text evidence="1">The sequence shown here is derived from an EMBL/GenBank/DDBJ whole genome shotgun (WGS) entry which is preliminary data.</text>
</comment>
<name>A0A562LH20_9BRAD</name>
<dbReference type="EMBL" id="VLKL01000005">
    <property type="protein sequence ID" value="TWI06920.1"/>
    <property type="molecule type" value="Genomic_DNA"/>
</dbReference>
<evidence type="ECO:0000313" key="1">
    <source>
        <dbReference type="EMBL" id="TWI06920.1"/>
    </source>
</evidence>
<dbReference type="Proteomes" id="UP000317176">
    <property type="component" value="Unassembled WGS sequence"/>
</dbReference>
<dbReference type="AlphaFoldDB" id="A0A562LH20"/>
<evidence type="ECO:0000313" key="2">
    <source>
        <dbReference type="Proteomes" id="UP000317176"/>
    </source>
</evidence>
<protein>
    <submittedName>
        <fullName evidence="1">Uncharacterized protein</fullName>
    </submittedName>
</protein>
<organism evidence="1 2">
    <name type="scientific">Bradyrhizobium daqingense</name>
    <dbReference type="NCBI Taxonomy" id="993502"/>
    <lineage>
        <taxon>Bacteria</taxon>
        <taxon>Pseudomonadati</taxon>
        <taxon>Pseudomonadota</taxon>
        <taxon>Alphaproteobacteria</taxon>
        <taxon>Hyphomicrobiales</taxon>
        <taxon>Nitrobacteraceae</taxon>
        <taxon>Bradyrhizobium</taxon>
    </lineage>
</organism>
<sequence length="49" mass="5263">MGTALCAFAHPTAPASGAQTYRTTPDVNPALRRGGLMSFFRKQRASRPV</sequence>